<comment type="caution">
    <text evidence="8">The sequence shown here is derived from an EMBL/GenBank/DDBJ whole genome shotgun (WGS) entry which is preliminary data.</text>
</comment>
<dbReference type="FunFam" id="1.10.287.130:FF:000037">
    <property type="entry name" value="Hybrid sensor histidine kinase/response regulator"/>
    <property type="match status" value="1"/>
</dbReference>
<evidence type="ECO:0000256" key="3">
    <source>
        <dbReference type="ARBA" id="ARBA00022553"/>
    </source>
</evidence>
<dbReference type="NCBIfam" id="TIGR00229">
    <property type="entry name" value="sensory_box"/>
    <property type="match status" value="2"/>
</dbReference>
<dbReference type="SMART" id="SM00387">
    <property type="entry name" value="HATPase_c"/>
    <property type="match status" value="1"/>
</dbReference>
<dbReference type="InterPro" id="IPR011006">
    <property type="entry name" value="CheY-like_superfamily"/>
</dbReference>
<dbReference type="PROSITE" id="PS50110">
    <property type="entry name" value="RESPONSE_REGULATORY"/>
    <property type="match status" value="1"/>
</dbReference>
<dbReference type="Gene3D" id="1.10.287.130">
    <property type="match status" value="1"/>
</dbReference>
<dbReference type="CDD" id="cd00130">
    <property type="entry name" value="PAS"/>
    <property type="match status" value="2"/>
</dbReference>
<sequence>MLELLCFTLGGLAGAAVTWFWLQRRSLCRAVFAAVPKPWQVVSAEGRVLLANPALDHFFVGDTRPIPDLLGEQVADDAEASGEIRQLAEQARTGIAGSIEIRVPSRRAGDDQGAGDEGYDWRFVAAYPLPDHPGCVYWVVDDITPRRQMEQIMREEQERFVDLLENAPVGFYSCDAQGRFLFANHTLCEWLGLAQNDLELGRIRLHDVVQDTLPGGASPFDPFGEGGRSQGEVILKGANGEGFRASIRQDVVHGDGGAVLRTRSVVRDLSREEAMAEALEQSERRFEQLFAKAPAGIVLIDPEGAVQECNDAFGRLIGKPADELRSVSTFDLLAKDDVAALRQVLAPSGKGGDAGLAGPLEAHLAGEEEQICSLYVNRMEGVDGSLDGFVVHFIDSTEQKNLEQQFAQSQKMQAVGQLAGGIAHDFNNLLTAMIGFSDLLLLRHRPGDQSFADIMQVKQNANRAANLVRQLLAFSRQQTLQPRLLNITDILAELSHLLRRLIGENIELKMSHGRDLGMIKADQGQLEQVIINLAVNARDAMEGGGVLTIRTAIEQVTVERKSKDEAMPPGNYALIEVVDSGCGIPPENLVRIFDPFFSTKEVGAGTGLGLSTVYGIVKQTGGYVFVDSTIDEGTVFSIYLPQAAEEEVVESMADADAQDRRDLTGAGTLMLVEDEDAVRAFSARALRNKGYNVLEANSGETALEMLAGEREPIDLLVTDVVMPRLDGPSLVKQVRAQRPDLKVIFISGYAEDSFRKRLDEDAGIHFLPKPFSLKQLAGKVKEVLGD</sequence>
<dbReference type="PANTHER" id="PTHR43065">
    <property type="entry name" value="SENSOR HISTIDINE KINASE"/>
    <property type="match status" value="1"/>
</dbReference>
<dbReference type="EC" id="2.7.13.3" evidence="2"/>
<dbReference type="InterPro" id="IPR013656">
    <property type="entry name" value="PAS_4"/>
</dbReference>
<feature type="domain" description="PAS" evidence="7">
    <location>
        <begin position="156"/>
        <end position="198"/>
    </location>
</feature>
<feature type="modified residue" description="4-aspartylphosphate" evidence="4">
    <location>
        <position position="719"/>
    </location>
</feature>
<keyword evidence="3 4" id="KW-0597">Phosphoprotein</keyword>
<dbReference type="SMART" id="SM00091">
    <property type="entry name" value="PAS"/>
    <property type="match status" value="3"/>
</dbReference>
<evidence type="ECO:0000259" key="7">
    <source>
        <dbReference type="PROSITE" id="PS50112"/>
    </source>
</evidence>
<dbReference type="Pfam" id="PF02518">
    <property type="entry name" value="HATPase_c"/>
    <property type="match status" value="1"/>
</dbReference>
<dbReference type="InterPro" id="IPR003594">
    <property type="entry name" value="HATPase_dom"/>
</dbReference>
<dbReference type="InterPro" id="IPR004358">
    <property type="entry name" value="Sig_transdc_His_kin-like_C"/>
</dbReference>
<dbReference type="InterPro" id="IPR005467">
    <property type="entry name" value="His_kinase_dom"/>
</dbReference>
<feature type="domain" description="Histidine kinase" evidence="5">
    <location>
        <begin position="421"/>
        <end position="644"/>
    </location>
</feature>
<dbReference type="Pfam" id="PF08448">
    <property type="entry name" value="PAS_4"/>
    <property type="match status" value="1"/>
</dbReference>
<dbReference type="Gene3D" id="3.40.50.2300">
    <property type="match status" value="1"/>
</dbReference>
<dbReference type="SMART" id="SM00388">
    <property type="entry name" value="HisKA"/>
    <property type="match status" value="1"/>
</dbReference>
<dbReference type="PANTHER" id="PTHR43065:SF42">
    <property type="entry name" value="TWO-COMPONENT SENSOR PPRA"/>
    <property type="match status" value="1"/>
</dbReference>
<reference evidence="8" key="1">
    <citation type="submission" date="2020-03" db="EMBL/GenBank/DDBJ databases">
        <title>Genome of Pelagibius litoralis DSM 21314T.</title>
        <authorList>
            <person name="Wang G."/>
        </authorList>
    </citation>
    <scope>NUCLEOTIDE SEQUENCE</scope>
    <source>
        <strain evidence="8">DSM 21314</strain>
    </source>
</reference>
<dbReference type="PROSITE" id="PS50109">
    <property type="entry name" value="HIS_KIN"/>
    <property type="match status" value="1"/>
</dbReference>
<dbReference type="Pfam" id="PF00512">
    <property type="entry name" value="HisKA"/>
    <property type="match status" value="1"/>
</dbReference>
<comment type="catalytic activity">
    <reaction evidence="1">
        <text>ATP + protein L-histidine = ADP + protein N-phospho-L-histidine.</text>
        <dbReference type="EC" id="2.7.13.3"/>
    </reaction>
</comment>
<dbReference type="RefSeq" id="WP_167225040.1">
    <property type="nucleotide sequence ID" value="NZ_JAAQPH010000009.1"/>
</dbReference>
<evidence type="ECO:0000313" key="8">
    <source>
        <dbReference type="EMBL" id="NIA69430.1"/>
    </source>
</evidence>
<dbReference type="Pfam" id="PF00072">
    <property type="entry name" value="Response_reg"/>
    <property type="match status" value="1"/>
</dbReference>
<dbReference type="GO" id="GO:0000155">
    <property type="term" value="F:phosphorelay sensor kinase activity"/>
    <property type="evidence" value="ECO:0007669"/>
    <property type="project" value="InterPro"/>
</dbReference>
<evidence type="ECO:0000259" key="5">
    <source>
        <dbReference type="PROSITE" id="PS50109"/>
    </source>
</evidence>
<dbReference type="InterPro" id="IPR036890">
    <property type="entry name" value="HATPase_C_sf"/>
</dbReference>
<organism evidence="8 9">
    <name type="scientific">Pelagibius litoralis</name>
    <dbReference type="NCBI Taxonomy" id="374515"/>
    <lineage>
        <taxon>Bacteria</taxon>
        <taxon>Pseudomonadati</taxon>
        <taxon>Pseudomonadota</taxon>
        <taxon>Alphaproteobacteria</taxon>
        <taxon>Rhodospirillales</taxon>
        <taxon>Rhodovibrionaceae</taxon>
        <taxon>Pelagibius</taxon>
    </lineage>
</organism>
<dbReference type="InterPro" id="IPR003661">
    <property type="entry name" value="HisK_dim/P_dom"/>
</dbReference>
<dbReference type="Gene3D" id="3.30.450.20">
    <property type="entry name" value="PAS domain"/>
    <property type="match status" value="3"/>
</dbReference>
<feature type="domain" description="PAS" evidence="7">
    <location>
        <begin position="282"/>
        <end position="352"/>
    </location>
</feature>
<keyword evidence="9" id="KW-1185">Reference proteome</keyword>
<evidence type="ECO:0000313" key="9">
    <source>
        <dbReference type="Proteomes" id="UP000761264"/>
    </source>
</evidence>
<dbReference type="Pfam" id="PF13188">
    <property type="entry name" value="PAS_8"/>
    <property type="match status" value="1"/>
</dbReference>
<gene>
    <name evidence="8" type="ORF">HBA54_12590</name>
</gene>
<dbReference type="InterPro" id="IPR001789">
    <property type="entry name" value="Sig_transdc_resp-reg_receiver"/>
</dbReference>
<name>A0A967EXX3_9PROT</name>
<dbReference type="InterPro" id="IPR035965">
    <property type="entry name" value="PAS-like_dom_sf"/>
</dbReference>
<dbReference type="Proteomes" id="UP000761264">
    <property type="component" value="Unassembled WGS sequence"/>
</dbReference>
<dbReference type="SUPFAM" id="SSF47384">
    <property type="entry name" value="Homodimeric domain of signal transducing histidine kinase"/>
    <property type="match status" value="1"/>
</dbReference>
<feature type="domain" description="Response regulatory" evidence="6">
    <location>
        <begin position="668"/>
        <end position="784"/>
    </location>
</feature>
<dbReference type="CDD" id="cd00082">
    <property type="entry name" value="HisKA"/>
    <property type="match status" value="1"/>
</dbReference>
<dbReference type="AlphaFoldDB" id="A0A967EXX3"/>
<dbReference type="InterPro" id="IPR000014">
    <property type="entry name" value="PAS"/>
</dbReference>
<evidence type="ECO:0000256" key="2">
    <source>
        <dbReference type="ARBA" id="ARBA00012438"/>
    </source>
</evidence>
<protein>
    <recommendedName>
        <fullName evidence="2">histidine kinase</fullName>
        <ecNumber evidence="2">2.7.13.3</ecNumber>
    </recommendedName>
</protein>
<dbReference type="EMBL" id="JAAQPH010000009">
    <property type="protein sequence ID" value="NIA69430.1"/>
    <property type="molecule type" value="Genomic_DNA"/>
</dbReference>
<dbReference type="PRINTS" id="PR00344">
    <property type="entry name" value="BCTRLSENSOR"/>
</dbReference>
<dbReference type="SUPFAM" id="SSF52172">
    <property type="entry name" value="CheY-like"/>
    <property type="match status" value="1"/>
</dbReference>
<dbReference type="SUPFAM" id="SSF55785">
    <property type="entry name" value="PYP-like sensor domain (PAS domain)"/>
    <property type="match status" value="2"/>
</dbReference>
<dbReference type="InterPro" id="IPR036097">
    <property type="entry name" value="HisK_dim/P_sf"/>
</dbReference>
<evidence type="ECO:0000256" key="1">
    <source>
        <dbReference type="ARBA" id="ARBA00000085"/>
    </source>
</evidence>
<dbReference type="SUPFAM" id="SSF55874">
    <property type="entry name" value="ATPase domain of HSP90 chaperone/DNA topoisomerase II/histidine kinase"/>
    <property type="match status" value="1"/>
</dbReference>
<evidence type="ECO:0000259" key="6">
    <source>
        <dbReference type="PROSITE" id="PS50110"/>
    </source>
</evidence>
<proteinExistence type="predicted"/>
<accession>A0A967EXX3</accession>
<dbReference type="SMART" id="SM00448">
    <property type="entry name" value="REC"/>
    <property type="match status" value="1"/>
</dbReference>
<evidence type="ECO:0000256" key="4">
    <source>
        <dbReference type="PROSITE-ProRule" id="PRU00169"/>
    </source>
</evidence>
<dbReference type="Gene3D" id="3.30.565.10">
    <property type="entry name" value="Histidine kinase-like ATPase, C-terminal domain"/>
    <property type="match status" value="1"/>
</dbReference>
<dbReference type="PROSITE" id="PS50112">
    <property type="entry name" value="PAS"/>
    <property type="match status" value="2"/>
</dbReference>